<reference evidence="1 2" key="1">
    <citation type="submission" date="2019-12" db="EMBL/GenBank/DDBJ databases">
        <title>Genomic-based taxomic classification of the family Erythrobacteraceae.</title>
        <authorList>
            <person name="Xu L."/>
        </authorList>
    </citation>
    <scope>NUCLEOTIDE SEQUENCE [LARGE SCALE GENOMIC DNA]</scope>
    <source>
        <strain evidence="1 2">MCCC 1A09962</strain>
    </source>
</reference>
<proteinExistence type="predicted"/>
<gene>
    <name evidence="1" type="ORF">GRI38_02175</name>
</gene>
<dbReference type="AlphaFoldDB" id="A0A844ZD41"/>
<dbReference type="OrthoDB" id="7666987at2"/>
<name>A0A844ZD41_9SPHN</name>
<accession>A0A844ZD41</accession>
<dbReference type="InterPro" id="IPR011200">
    <property type="entry name" value="UCP012608"/>
</dbReference>
<dbReference type="PIRSF" id="PIRSF012608">
    <property type="entry name" value="UCP012608"/>
    <property type="match status" value="1"/>
</dbReference>
<comment type="caution">
    <text evidence="1">The sequence shown here is derived from an EMBL/GenBank/DDBJ whole genome shotgun (WGS) entry which is preliminary data.</text>
</comment>
<sequence length="356" mass="39300">METKSVAEAIEWQADHAEKNGAPNTARVIRAQLALIAREETATARRLANWHGLMLEDAVPLRVAGGFHNLLLTGTDRALEPVYAGLTNDQGQVDEIVCDLARTYDTLLLPWLDTPPQTNEAGRSAAIMAGLAWLADRIDMPFRLYELGASAGINTMMHRFRFDLGGIRFGANASPLKIEPEWRGAPPPVSDVRIESVFGCDLKPIDLTNEAEALRLKSYVWPEAVERMARIDAAIALAREEPPLVARQGAGQFVAELLQEEQDAGICRTIFHSILWQYLPEAERSRISSAMEEAGAQATREKPLAWLALETNRATFAHELTLRYWDAAEKAGEGDGTPHLLATAHPHGAWVEWRGT</sequence>
<organism evidence="1 2">
    <name type="scientific">Parapontixanthobacter aurantiacus</name>
    <dbReference type="NCBI Taxonomy" id="1463599"/>
    <lineage>
        <taxon>Bacteria</taxon>
        <taxon>Pseudomonadati</taxon>
        <taxon>Pseudomonadota</taxon>
        <taxon>Alphaproteobacteria</taxon>
        <taxon>Sphingomonadales</taxon>
        <taxon>Erythrobacteraceae</taxon>
        <taxon>Parapontixanthobacter</taxon>
    </lineage>
</organism>
<evidence type="ECO:0000313" key="2">
    <source>
        <dbReference type="Proteomes" id="UP000433104"/>
    </source>
</evidence>
<protein>
    <submittedName>
        <fullName evidence="1">DUF2332 family protein</fullName>
    </submittedName>
</protein>
<evidence type="ECO:0000313" key="1">
    <source>
        <dbReference type="EMBL" id="MXO84840.1"/>
    </source>
</evidence>
<keyword evidence="2" id="KW-1185">Reference proteome</keyword>
<dbReference type="Proteomes" id="UP000433104">
    <property type="component" value="Unassembled WGS sequence"/>
</dbReference>
<dbReference type="Pfam" id="PF10094">
    <property type="entry name" value="DUF2332"/>
    <property type="match status" value="1"/>
</dbReference>
<dbReference type="EMBL" id="WTYW01000001">
    <property type="protein sequence ID" value="MXO84840.1"/>
    <property type="molecule type" value="Genomic_DNA"/>
</dbReference>